<evidence type="ECO:0000313" key="2">
    <source>
        <dbReference type="EMBL" id="CBX94971.1"/>
    </source>
</evidence>
<dbReference type="VEuPathDB" id="FungiDB:LEMA_P113860.1"/>
<dbReference type="AlphaFoldDB" id="E4ZU92"/>
<dbReference type="InParanoid" id="E4ZU92"/>
<dbReference type="Proteomes" id="UP000002668">
    <property type="component" value="Genome"/>
</dbReference>
<gene>
    <name evidence="2" type="ORF">LEMA_P113860.1</name>
</gene>
<dbReference type="HOGENOM" id="CLU_1294617_0_0_1"/>
<organism evidence="3">
    <name type="scientific">Leptosphaeria maculans (strain JN3 / isolate v23.1.3 / race Av1-4-5-6-7-8)</name>
    <name type="common">Blackleg fungus</name>
    <name type="synonym">Phoma lingam</name>
    <dbReference type="NCBI Taxonomy" id="985895"/>
    <lineage>
        <taxon>Eukaryota</taxon>
        <taxon>Fungi</taxon>
        <taxon>Dikarya</taxon>
        <taxon>Ascomycota</taxon>
        <taxon>Pezizomycotina</taxon>
        <taxon>Dothideomycetes</taxon>
        <taxon>Pleosporomycetidae</taxon>
        <taxon>Pleosporales</taxon>
        <taxon>Pleosporineae</taxon>
        <taxon>Leptosphaeriaceae</taxon>
        <taxon>Plenodomus</taxon>
        <taxon>Plenodomus lingam/Leptosphaeria maculans species complex</taxon>
    </lineage>
</organism>
<feature type="compositionally biased region" description="Basic and acidic residues" evidence="1">
    <location>
        <begin position="42"/>
        <end position="55"/>
    </location>
</feature>
<evidence type="ECO:0000256" key="1">
    <source>
        <dbReference type="SAM" id="MobiDB-lite"/>
    </source>
</evidence>
<dbReference type="EMBL" id="FP929126">
    <property type="protein sequence ID" value="CBX94971.1"/>
    <property type="molecule type" value="Genomic_DNA"/>
</dbReference>
<feature type="region of interest" description="Disordered" evidence="1">
    <location>
        <begin position="33"/>
        <end position="61"/>
    </location>
</feature>
<keyword evidence="3" id="KW-1185">Reference proteome</keyword>
<name>E4ZU92_LEPMJ</name>
<proteinExistence type="predicted"/>
<accession>E4ZU92</accession>
<protein>
    <submittedName>
        <fullName evidence="2">Predicted protein</fullName>
    </submittedName>
</protein>
<evidence type="ECO:0000313" key="3">
    <source>
        <dbReference type="Proteomes" id="UP000002668"/>
    </source>
</evidence>
<reference evidence="3" key="1">
    <citation type="journal article" date="2011" name="Nat. Commun.">
        <title>Effector diversification within compartments of the Leptosphaeria maculans genome affected by Repeat-Induced Point mutations.</title>
        <authorList>
            <person name="Rouxel T."/>
            <person name="Grandaubert J."/>
            <person name="Hane J.K."/>
            <person name="Hoede C."/>
            <person name="van de Wouw A.P."/>
            <person name="Couloux A."/>
            <person name="Dominguez V."/>
            <person name="Anthouard V."/>
            <person name="Bally P."/>
            <person name="Bourras S."/>
            <person name="Cozijnsen A.J."/>
            <person name="Ciuffetti L.M."/>
            <person name="Degrave A."/>
            <person name="Dilmaghani A."/>
            <person name="Duret L."/>
            <person name="Fudal I."/>
            <person name="Goodwin S.B."/>
            <person name="Gout L."/>
            <person name="Glaser N."/>
            <person name="Linglin J."/>
            <person name="Kema G.H.J."/>
            <person name="Lapalu N."/>
            <person name="Lawrence C.B."/>
            <person name="May K."/>
            <person name="Meyer M."/>
            <person name="Ollivier B."/>
            <person name="Poulain J."/>
            <person name="Schoch C.L."/>
            <person name="Simon A."/>
            <person name="Spatafora J.W."/>
            <person name="Stachowiak A."/>
            <person name="Turgeon B.G."/>
            <person name="Tyler B.M."/>
            <person name="Vincent D."/>
            <person name="Weissenbach J."/>
            <person name="Amselem J."/>
            <person name="Quesneville H."/>
            <person name="Oliver R.P."/>
            <person name="Wincker P."/>
            <person name="Balesdent M.-H."/>
            <person name="Howlett B.J."/>
        </authorList>
    </citation>
    <scope>NUCLEOTIDE SEQUENCE [LARGE SCALE GENOMIC DNA]</scope>
    <source>
        <strain evidence="3">JN3 / isolate v23.1.3 / race Av1-4-5-6-7-8</strain>
    </source>
</reference>
<sequence length="213" mass="23721">MCWAELTWAPVGGLGVWAAAGYEDSKRASQRKHAARSVVLKGESESESERAKEPAGHGLVGSSSRGALDSIFHCAVRRCISALTPRNHGNPDVRRLRHLRTACALQPECALIRMPGSCFKCLHRALLHHAEVTLSFQILPLYAGAGYEKAVTIHHQWIINQTAICHRVTPSRKRFYCIGQIAPHFEAQGDCLRMTLCWQVTLHCASFSEPWRD</sequence>